<evidence type="ECO:0000256" key="8">
    <source>
        <dbReference type="SAM" id="Phobius"/>
    </source>
</evidence>
<feature type="transmembrane region" description="Helical" evidence="8">
    <location>
        <begin position="245"/>
        <end position="264"/>
    </location>
</feature>
<feature type="transmembrane region" description="Helical" evidence="8">
    <location>
        <begin position="37"/>
        <end position="58"/>
    </location>
</feature>
<feature type="transmembrane region" description="Helical" evidence="8">
    <location>
        <begin position="210"/>
        <end position="233"/>
    </location>
</feature>
<feature type="transmembrane region" description="Helical" evidence="8">
    <location>
        <begin position="546"/>
        <end position="566"/>
    </location>
</feature>
<dbReference type="STRING" id="1043004.A0A074WJ31"/>
<dbReference type="PANTHER" id="PTHR43302">
    <property type="entry name" value="TRANSPORTER ARSB-RELATED"/>
    <property type="match status" value="1"/>
</dbReference>
<feature type="compositionally biased region" description="Basic and acidic residues" evidence="7">
    <location>
        <begin position="451"/>
        <end position="461"/>
    </location>
</feature>
<dbReference type="Proteomes" id="UP000027730">
    <property type="component" value="Unassembled WGS sequence"/>
</dbReference>
<feature type="transmembrane region" description="Helical" evidence="8">
    <location>
        <begin position="632"/>
        <end position="662"/>
    </location>
</feature>
<dbReference type="InterPro" id="IPR004680">
    <property type="entry name" value="Cit_transptr-like_dom"/>
</dbReference>
<evidence type="ECO:0000313" key="11">
    <source>
        <dbReference type="Proteomes" id="UP000027730"/>
    </source>
</evidence>
<feature type="domain" description="Citrate transporter-like" evidence="9">
    <location>
        <begin position="120"/>
        <end position="620"/>
    </location>
</feature>
<feature type="compositionally biased region" description="Basic and acidic residues" evidence="7">
    <location>
        <begin position="390"/>
        <end position="399"/>
    </location>
</feature>
<keyword evidence="4 8" id="KW-0812">Transmembrane</keyword>
<proteinExistence type="predicted"/>
<evidence type="ECO:0000256" key="2">
    <source>
        <dbReference type="ARBA" id="ARBA00022448"/>
    </source>
</evidence>
<dbReference type="EMBL" id="KL584710">
    <property type="protein sequence ID" value="KEQ73058.1"/>
    <property type="molecule type" value="Genomic_DNA"/>
</dbReference>
<keyword evidence="3" id="KW-1003">Cell membrane</keyword>
<evidence type="ECO:0000256" key="7">
    <source>
        <dbReference type="SAM" id="MobiDB-lite"/>
    </source>
</evidence>
<dbReference type="HOGENOM" id="CLU_017834_0_0_1"/>
<dbReference type="Pfam" id="PF03600">
    <property type="entry name" value="CitMHS"/>
    <property type="match status" value="1"/>
</dbReference>
<protein>
    <recommendedName>
        <fullName evidence="9">Citrate transporter-like domain-containing protein</fullName>
    </recommendedName>
</protein>
<dbReference type="GeneID" id="25416968"/>
<evidence type="ECO:0000313" key="10">
    <source>
        <dbReference type="EMBL" id="KEQ73058.1"/>
    </source>
</evidence>
<feature type="transmembrane region" description="Helical" evidence="8">
    <location>
        <begin position="586"/>
        <end position="611"/>
    </location>
</feature>
<evidence type="ECO:0000256" key="6">
    <source>
        <dbReference type="ARBA" id="ARBA00023136"/>
    </source>
</evidence>
<sequence length="713" mass="78565">MAEDLDTNKIKEWRSIVTLIVFLLTNIVVLFPFKIPIYIPRVIYNGFLNILSACRIIPSRRHGHSHNKGSDRASRFVRMNFSMSLSTAPLIADLFLLAISAIGRQEVHDGTVGADNVSPIDIMVFFVTLAYIAISIDASGLIRFLAFKVLQKGGKVGHLLFFYLYAFFFSLGTFIGNDPIILSGTAFLAYMTRVSSNIDNPRAWMYSQFSIANIASAILVSSNPANLVLAGAFQIKFIVYTANMIVPVVVTAVVLFPFLLYVVFASPQLIPLSIEMESLSDEAKNKKPVNPNIPQAKGKKDEDDEESAEDKEAALAEIMNPFLDKGGAIFGAVVMAVALITLLGLNAASSEIGEHPVFWITLPAAFIMFCWDLTYGWKHRKETRKIAKTRQAEQDERASSSRPASAMFQTPGASSSFVHVVPPTPEPAGSEKSIRSLSNTSPNTDQTISGAERDSGDGILLNKEEPKYSSTQLSLPTTNNLHTRKLDAALDKAIDEEKTRSCSEDTHPSQEPQRWNLTTWISAKYRWLQETFPTVMAVLSHLPLKLVPFALSMFVLIQGLVTKGWIPVFAYGWDHWVTKTGTIGAIGGMGFLAVILCNFAGTNIGTAILLARVVQAWQQIHINNGIPISDRTFWATVYSMALGVNYGAFSTAFSASLAGLLWRDILARKHIHVRRLDFARENIPIIATSMVVGCAVLIGEIYIIRDNSPYKMG</sequence>
<dbReference type="RefSeq" id="XP_013427304.1">
    <property type="nucleotide sequence ID" value="XM_013571850.1"/>
</dbReference>
<gene>
    <name evidence="10" type="ORF">M436DRAFT_82319</name>
</gene>
<comment type="subcellular location">
    <subcellularLocation>
        <location evidence="1">Cell membrane</location>
        <topology evidence="1">Multi-pass membrane protein</topology>
    </subcellularLocation>
</comment>
<feature type="transmembrane region" description="Helical" evidence="8">
    <location>
        <begin position="682"/>
        <end position="704"/>
    </location>
</feature>
<keyword evidence="6 8" id="KW-0472">Membrane</keyword>
<keyword evidence="5 8" id="KW-1133">Transmembrane helix</keyword>
<dbReference type="AlphaFoldDB" id="A0A074WJ31"/>
<feature type="transmembrane region" description="Helical" evidence="8">
    <location>
        <begin position="357"/>
        <end position="377"/>
    </location>
</feature>
<feature type="compositionally biased region" description="Polar residues" evidence="7">
    <location>
        <begin position="400"/>
        <end position="417"/>
    </location>
</feature>
<keyword evidence="2" id="KW-0813">Transport</keyword>
<feature type="transmembrane region" description="Helical" evidence="8">
    <location>
        <begin position="327"/>
        <end position="345"/>
    </location>
</feature>
<feature type="region of interest" description="Disordered" evidence="7">
    <location>
        <begin position="386"/>
        <end position="461"/>
    </location>
</feature>
<evidence type="ECO:0000256" key="3">
    <source>
        <dbReference type="ARBA" id="ARBA00022475"/>
    </source>
</evidence>
<name>A0A074WJ31_9PEZI</name>
<reference evidence="10 11" key="1">
    <citation type="journal article" date="2014" name="BMC Genomics">
        <title>Genome sequencing of four Aureobasidium pullulans varieties: biotechnological potential, stress tolerance, and description of new species.</title>
        <authorList>
            <person name="Gostin Ar C."/>
            <person name="Ohm R.A."/>
            <person name="Kogej T."/>
            <person name="Sonjak S."/>
            <person name="Turk M."/>
            <person name="Zajc J."/>
            <person name="Zalar P."/>
            <person name="Grube M."/>
            <person name="Sun H."/>
            <person name="Han J."/>
            <person name="Sharma A."/>
            <person name="Chiniquy J."/>
            <person name="Ngan C.Y."/>
            <person name="Lipzen A."/>
            <person name="Barry K."/>
            <person name="Grigoriev I.V."/>
            <person name="Gunde-Cimerman N."/>
        </authorList>
    </citation>
    <scope>NUCLEOTIDE SEQUENCE [LARGE SCALE GENOMIC DNA]</scope>
    <source>
        <strain evidence="10 11">CBS 147.97</strain>
    </source>
</reference>
<evidence type="ECO:0000256" key="1">
    <source>
        <dbReference type="ARBA" id="ARBA00004651"/>
    </source>
</evidence>
<feature type="transmembrane region" description="Helical" evidence="8">
    <location>
        <begin position="156"/>
        <end position="174"/>
    </location>
</feature>
<dbReference type="GO" id="GO:0005886">
    <property type="term" value="C:plasma membrane"/>
    <property type="evidence" value="ECO:0007669"/>
    <property type="project" value="UniProtKB-SubCell"/>
</dbReference>
<accession>A0A074WJ31</accession>
<feature type="transmembrane region" description="Helical" evidence="8">
    <location>
        <begin position="12"/>
        <end position="31"/>
    </location>
</feature>
<dbReference type="GO" id="GO:0055085">
    <property type="term" value="P:transmembrane transport"/>
    <property type="evidence" value="ECO:0007669"/>
    <property type="project" value="InterPro"/>
</dbReference>
<dbReference type="OrthoDB" id="442352at2759"/>
<organism evidence="10 11">
    <name type="scientific">Aureobasidium namibiae CBS 147.97</name>
    <dbReference type="NCBI Taxonomy" id="1043004"/>
    <lineage>
        <taxon>Eukaryota</taxon>
        <taxon>Fungi</taxon>
        <taxon>Dikarya</taxon>
        <taxon>Ascomycota</taxon>
        <taxon>Pezizomycotina</taxon>
        <taxon>Dothideomycetes</taxon>
        <taxon>Dothideomycetidae</taxon>
        <taxon>Dothideales</taxon>
        <taxon>Saccotheciaceae</taxon>
        <taxon>Aureobasidium</taxon>
    </lineage>
</organism>
<evidence type="ECO:0000256" key="5">
    <source>
        <dbReference type="ARBA" id="ARBA00022989"/>
    </source>
</evidence>
<feature type="region of interest" description="Disordered" evidence="7">
    <location>
        <begin position="283"/>
        <end position="311"/>
    </location>
</feature>
<feature type="transmembrane region" description="Helical" evidence="8">
    <location>
        <begin position="79"/>
        <end position="102"/>
    </location>
</feature>
<evidence type="ECO:0000256" key="4">
    <source>
        <dbReference type="ARBA" id="ARBA00022692"/>
    </source>
</evidence>
<evidence type="ECO:0000259" key="9">
    <source>
        <dbReference type="Pfam" id="PF03600"/>
    </source>
</evidence>
<feature type="transmembrane region" description="Helical" evidence="8">
    <location>
        <begin position="122"/>
        <end position="144"/>
    </location>
</feature>
<keyword evidence="11" id="KW-1185">Reference proteome</keyword>
<dbReference type="PANTHER" id="PTHR43302:SF5">
    <property type="entry name" value="TRANSPORTER ARSB-RELATED"/>
    <property type="match status" value="1"/>
</dbReference>
<feature type="compositionally biased region" description="Polar residues" evidence="7">
    <location>
        <begin position="435"/>
        <end position="449"/>
    </location>
</feature>